<dbReference type="SUPFAM" id="SSF109640">
    <property type="entry name" value="KRAB domain (Kruppel-associated box)"/>
    <property type="match status" value="1"/>
</dbReference>
<dbReference type="GO" id="GO:0000978">
    <property type="term" value="F:RNA polymerase II cis-regulatory region sequence-specific DNA binding"/>
    <property type="evidence" value="ECO:0007669"/>
    <property type="project" value="TreeGrafter"/>
</dbReference>
<gene>
    <name evidence="16" type="ORF">D623_10035186</name>
</gene>
<dbReference type="InterPro" id="IPR013087">
    <property type="entry name" value="Znf_C2H2_type"/>
</dbReference>
<feature type="domain" description="C2H2-type" evidence="14">
    <location>
        <begin position="407"/>
        <end position="434"/>
    </location>
</feature>
<accession>S7MPT2</accession>
<evidence type="ECO:0000256" key="6">
    <source>
        <dbReference type="ARBA" id="ARBA00022771"/>
    </source>
</evidence>
<dbReference type="PANTHER" id="PTHR23226">
    <property type="entry name" value="ZINC FINGER AND SCAN DOMAIN-CONTAINING"/>
    <property type="match status" value="1"/>
</dbReference>
<evidence type="ECO:0000256" key="10">
    <source>
        <dbReference type="ARBA" id="ARBA00023163"/>
    </source>
</evidence>
<dbReference type="PROSITE" id="PS50157">
    <property type="entry name" value="ZINC_FINGER_C2H2_2"/>
    <property type="match status" value="7"/>
</dbReference>
<dbReference type="PROSITE" id="PS50805">
    <property type="entry name" value="KRAB"/>
    <property type="match status" value="1"/>
</dbReference>
<comment type="subcellular location">
    <subcellularLocation>
        <location evidence="1">Nucleus</location>
    </subcellularLocation>
</comment>
<sequence length="579" mass="66898">MAHVSSEIQIVSPNDGSNDSETSIRSALCDHTYPGDSELRSMIEEYAFQALCEETLIKRPRYTFCASEPDEDNDFLSMTFPRKLWKIVESDQFKSIWWDENGTSIVINEDLFKKEVLERKAPFRIFETESMKSLVRQLNLYGFSKMRQNFQRSASLADFLAEEKEVSVLSKTSVTFKDVAVTFTQDEWEQLDLAQRTLYREVMLEICRLLVSLGYPVPKSELVHLSEHRQELWIVKRGLSQSACAGAREKSDTTTSQLLLSEGSSLRGWMRQGASRDSRAGKTKTQEGLSEMQEVLRPVTDPHKEMNPKCNDLGSDNSLRSRVLQERVSLVGVLHNSDTHRLKDPRNQTGKNHYEYSECRNTKNWDLAHDYVHPKAKPYECTQCRKTFSCTSDLMQHQQIHTGEQPFECKECGKTFRNSSALRQHMKNHTKEKPYECNKCGKAMHQSNLIKHQKTHIGEKPFVCKDCGKAFCYKFNLGQHMQIHTGVKPYECSECGKAFRRKSHLTEHQRIHTGEKPYECTKCGKSFSFHSGFVQHRWIHTGEKPFKCKECGKTFCSQYNLRQHMKVHIGGKPHECNKC</sequence>
<keyword evidence="5" id="KW-0677">Repeat</keyword>
<dbReference type="InterPro" id="IPR036388">
    <property type="entry name" value="WH-like_DNA-bd_sf"/>
</dbReference>
<dbReference type="EMBL" id="KE161800">
    <property type="protein sequence ID" value="EPQ05370.1"/>
    <property type="molecule type" value="Genomic_DNA"/>
</dbReference>
<feature type="region of interest" description="Disordered" evidence="13">
    <location>
        <begin position="1"/>
        <end position="22"/>
    </location>
</feature>
<dbReference type="FunFam" id="1.10.10.10:FF:000349">
    <property type="entry name" value="Heat shock transcription factor, Y-linked"/>
    <property type="match status" value="1"/>
</dbReference>
<feature type="domain" description="C2H2-type" evidence="14">
    <location>
        <begin position="518"/>
        <end position="545"/>
    </location>
</feature>
<evidence type="ECO:0000256" key="9">
    <source>
        <dbReference type="ARBA" id="ARBA00023125"/>
    </source>
</evidence>
<feature type="domain" description="KRAB" evidence="15">
    <location>
        <begin position="174"/>
        <end position="245"/>
    </location>
</feature>
<dbReference type="SMART" id="SM00349">
    <property type="entry name" value="KRAB"/>
    <property type="match status" value="1"/>
</dbReference>
<dbReference type="InterPro" id="IPR036390">
    <property type="entry name" value="WH_DNA-bd_sf"/>
</dbReference>
<dbReference type="PANTHER" id="PTHR23226:SF412">
    <property type="entry name" value="ZINC FINGER PROTEIN 983"/>
    <property type="match status" value="1"/>
</dbReference>
<feature type="domain" description="C2H2-type" evidence="14">
    <location>
        <begin position="435"/>
        <end position="461"/>
    </location>
</feature>
<dbReference type="FunFam" id="3.30.160.60:FF:000671">
    <property type="entry name" value="Zinc finger protein 26"/>
    <property type="match status" value="1"/>
</dbReference>
<evidence type="ECO:0000256" key="4">
    <source>
        <dbReference type="ARBA" id="ARBA00022723"/>
    </source>
</evidence>
<evidence type="ECO:0000256" key="3">
    <source>
        <dbReference type="ARBA" id="ARBA00006991"/>
    </source>
</evidence>
<dbReference type="FunFam" id="3.30.160.60:FF:001498">
    <property type="entry name" value="Zinc finger protein 404"/>
    <property type="match status" value="2"/>
</dbReference>
<dbReference type="Gene3D" id="1.10.10.10">
    <property type="entry name" value="Winged helix-like DNA-binding domain superfamily/Winged helix DNA-binding domain"/>
    <property type="match status" value="1"/>
</dbReference>
<dbReference type="FunFam" id="3.30.160.60:FF:000295">
    <property type="entry name" value="zinc finger protein 19"/>
    <property type="match status" value="1"/>
</dbReference>
<evidence type="ECO:0000256" key="7">
    <source>
        <dbReference type="ARBA" id="ARBA00022833"/>
    </source>
</evidence>
<protein>
    <submittedName>
        <fullName evidence="16">Zinc finger protein 805</fullName>
    </submittedName>
</protein>
<keyword evidence="7" id="KW-0862">Zinc</keyword>
<dbReference type="InterPro" id="IPR000232">
    <property type="entry name" value="HSF_DNA-bd"/>
</dbReference>
<organism evidence="16 17">
    <name type="scientific">Myotis brandtii</name>
    <name type="common">Brandt's bat</name>
    <dbReference type="NCBI Taxonomy" id="109478"/>
    <lineage>
        <taxon>Eukaryota</taxon>
        <taxon>Metazoa</taxon>
        <taxon>Chordata</taxon>
        <taxon>Craniata</taxon>
        <taxon>Vertebrata</taxon>
        <taxon>Euteleostomi</taxon>
        <taxon>Mammalia</taxon>
        <taxon>Eutheria</taxon>
        <taxon>Laurasiatheria</taxon>
        <taxon>Chiroptera</taxon>
        <taxon>Yangochiroptera</taxon>
        <taxon>Vespertilionidae</taxon>
        <taxon>Myotis</taxon>
    </lineage>
</organism>
<feature type="domain" description="C2H2-type" evidence="14">
    <location>
        <begin position="379"/>
        <end position="406"/>
    </location>
</feature>
<dbReference type="FunFam" id="3.30.160.60:FF:000052">
    <property type="entry name" value="zinc finger protein 546 isoform X1"/>
    <property type="match status" value="1"/>
</dbReference>
<evidence type="ECO:0000256" key="1">
    <source>
        <dbReference type="ARBA" id="ARBA00004123"/>
    </source>
</evidence>
<feature type="domain" description="C2H2-type" evidence="14">
    <location>
        <begin position="546"/>
        <end position="573"/>
    </location>
</feature>
<dbReference type="InterPro" id="IPR036051">
    <property type="entry name" value="KRAB_dom_sf"/>
</dbReference>
<evidence type="ECO:0000256" key="12">
    <source>
        <dbReference type="PROSITE-ProRule" id="PRU00042"/>
    </source>
</evidence>
<evidence type="ECO:0000256" key="2">
    <source>
        <dbReference type="ARBA" id="ARBA00006403"/>
    </source>
</evidence>
<evidence type="ECO:0000313" key="16">
    <source>
        <dbReference type="EMBL" id="EPQ05370.1"/>
    </source>
</evidence>
<dbReference type="SMART" id="SM00415">
    <property type="entry name" value="HSF"/>
    <property type="match status" value="1"/>
</dbReference>
<reference evidence="16 17" key="1">
    <citation type="journal article" date="2013" name="Nat. Commun.">
        <title>Genome analysis reveals insights into physiology and longevity of the Brandt's bat Myotis brandtii.</title>
        <authorList>
            <person name="Seim I."/>
            <person name="Fang X."/>
            <person name="Xiong Z."/>
            <person name="Lobanov A.V."/>
            <person name="Huang Z."/>
            <person name="Ma S."/>
            <person name="Feng Y."/>
            <person name="Turanov A.A."/>
            <person name="Zhu Y."/>
            <person name="Lenz T.L."/>
            <person name="Gerashchenko M.V."/>
            <person name="Fan D."/>
            <person name="Hee Yim S."/>
            <person name="Yao X."/>
            <person name="Jordan D."/>
            <person name="Xiong Y."/>
            <person name="Ma Y."/>
            <person name="Lyapunov A.N."/>
            <person name="Chen G."/>
            <person name="Kulakova O.I."/>
            <person name="Sun Y."/>
            <person name="Lee S.G."/>
            <person name="Bronson R.T."/>
            <person name="Moskalev A.A."/>
            <person name="Sunyaev S.R."/>
            <person name="Zhang G."/>
            <person name="Krogh A."/>
            <person name="Wang J."/>
            <person name="Gladyshev V.N."/>
        </authorList>
    </citation>
    <scope>NUCLEOTIDE SEQUENCE [LARGE SCALE GENOMIC DNA]</scope>
</reference>
<dbReference type="eggNOG" id="KOG0627">
    <property type="taxonomic scope" value="Eukaryota"/>
</dbReference>
<evidence type="ECO:0000256" key="8">
    <source>
        <dbReference type="ARBA" id="ARBA00023015"/>
    </source>
</evidence>
<dbReference type="InterPro" id="IPR001909">
    <property type="entry name" value="KRAB"/>
</dbReference>
<dbReference type="SUPFAM" id="SSF57667">
    <property type="entry name" value="beta-beta-alpha zinc fingers"/>
    <property type="match status" value="5"/>
</dbReference>
<keyword evidence="17" id="KW-1185">Reference proteome</keyword>
<dbReference type="Gene3D" id="6.10.140.140">
    <property type="match status" value="1"/>
</dbReference>
<feature type="region of interest" description="Disordered" evidence="13">
    <location>
        <begin position="269"/>
        <end position="291"/>
    </location>
</feature>
<evidence type="ECO:0000256" key="5">
    <source>
        <dbReference type="ARBA" id="ARBA00022737"/>
    </source>
</evidence>
<dbReference type="Proteomes" id="UP000052978">
    <property type="component" value="Unassembled WGS sequence"/>
</dbReference>
<dbReference type="PROSITE" id="PS00028">
    <property type="entry name" value="ZINC_FINGER_C2H2_1"/>
    <property type="match status" value="6"/>
</dbReference>
<evidence type="ECO:0000256" key="11">
    <source>
        <dbReference type="ARBA" id="ARBA00023242"/>
    </source>
</evidence>
<dbReference type="InterPro" id="IPR036236">
    <property type="entry name" value="Znf_C2H2_sf"/>
</dbReference>
<evidence type="ECO:0000313" key="17">
    <source>
        <dbReference type="Proteomes" id="UP000052978"/>
    </source>
</evidence>
<keyword evidence="4" id="KW-0479">Metal-binding</keyword>
<dbReference type="Pfam" id="PF00096">
    <property type="entry name" value="zf-C2H2"/>
    <property type="match status" value="5"/>
</dbReference>
<dbReference type="GO" id="GO:0008270">
    <property type="term" value="F:zinc ion binding"/>
    <property type="evidence" value="ECO:0007669"/>
    <property type="project" value="UniProtKB-KW"/>
</dbReference>
<keyword evidence="10" id="KW-0804">Transcription</keyword>
<keyword evidence="8" id="KW-0805">Transcription regulation</keyword>
<dbReference type="SUPFAM" id="SSF46785">
    <property type="entry name" value="Winged helix' DNA-binding domain"/>
    <property type="match status" value="1"/>
</dbReference>
<dbReference type="GO" id="GO:0000981">
    <property type="term" value="F:DNA-binding transcription factor activity, RNA polymerase II-specific"/>
    <property type="evidence" value="ECO:0007669"/>
    <property type="project" value="TreeGrafter"/>
</dbReference>
<evidence type="ECO:0000259" key="14">
    <source>
        <dbReference type="PROSITE" id="PS50157"/>
    </source>
</evidence>
<dbReference type="Gene3D" id="3.30.160.60">
    <property type="entry name" value="Classic Zinc Finger"/>
    <property type="match status" value="7"/>
</dbReference>
<dbReference type="GO" id="GO:0005634">
    <property type="term" value="C:nucleus"/>
    <property type="evidence" value="ECO:0007669"/>
    <property type="project" value="UniProtKB-SubCell"/>
</dbReference>
<dbReference type="FunFam" id="3.30.160.60:FF:001158">
    <property type="entry name" value="zinc finger protein 22"/>
    <property type="match status" value="1"/>
</dbReference>
<dbReference type="Pfam" id="PF01352">
    <property type="entry name" value="KRAB"/>
    <property type="match status" value="1"/>
</dbReference>
<dbReference type="AlphaFoldDB" id="S7MPT2"/>
<dbReference type="FunFam" id="3.30.160.60:FF:001111">
    <property type="entry name" value="Zinc finger protein 92 homolog"/>
    <property type="match status" value="1"/>
</dbReference>
<evidence type="ECO:0000256" key="13">
    <source>
        <dbReference type="SAM" id="MobiDB-lite"/>
    </source>
</evidence>
<keyword evidence="6 12" id="KW-0863">Zinc-finger</keyword>
<comment type="similarity">
    <text evidence="3">Belongs to the krueppel C2H2-type zinc-finger protein family.</text>
</comment>
<comment type="similarity">
    <text evidence="2">Belongs to the HSF family.</text>
</comment>
<evidence type="ECO:0000259" key="15">
    <source>
        <dbReference type="PROSITE" id="PS50805"/>
    </source>
</evidence>
<keyword evidence="9" id="KW-0238">DNA-binding</keyword>
<feature type="domain" description="C2H2-type" evidence="14">
    <location>
        <begin position="462"/>
        <end position="489"/>
    </location>
</feature>
<dbReference type="SMART" id="SM00355">
    <property type="entry name" value="ZnF_C2H2"/>
    <property type="match status" value="7"/>
</dbReference>
<name>S7MPT2_MYOBR</name>
<keyword evidence="11" id="KW-0539">Nucleus</keyword>
<feature type="domain" description="C2H2-type" evidence="14">
    <location>
        <begin position="490"/>
        <end position="517"/>
    </location>
</feature>
<proteinExistence type="inferred from homology"/>
<dbReference type="CDD" id="cd07765">
    <property type="entry name" value="KRAB_A-box"/>
    <property type="match status" value="1"/>
</dbReference>